<evidence type="ECO:0000256" key="5">
    <source>
        <dbReference type="ARBA" id="ARBA00022989"/>
    </source>
</evidence>
<evidence type="ECO:0000256" key="7">
    <source>
        <dbReference type="RuleBase" id="RU363032"/>
    </source>
</evidence>
<dbReference type="EMBL" id="CP035806">
    <property type="protein sequence ID" value="QBE50069.1"/>
    <property type="molecule type" value="Genomic_DNA"/>
</dbReference>
<dbReference type="InterPro" id="IPR035906">
    <property type="entry name" value="MetI-like_sf"/>
</dbReference>
<dbReference type="PANTHER" id="PTHR43163:SF7">
    <property type="entry name" value="DIPEPTIDE-TRANSPORT INTEGRAL MEMBRANE PROTEIN ABC TRANSPORTER DPPB-RELATED"/>
    <property type="match status" value="1"/>
</dbReference>
<dbReference type="Pfam" id="PF00528">
    <property type="entry name" value="BPD_transp_1"/>
    <property type="match status" value="1"/>
</dbReference>
<evidence type="ECO:0000256" key="6">
    <source>
        <dbReference type="ARBA" id="ARBA00023136"/>
    </source>
</evidence>
<feature type="transmembrane region" description="Helical" evidence="7">
    <location>
        <begin position="282"/>
        <end position="305"/>
    </location>
</feature>
<evidence type="ECO:0000313" key="10">
    <source>
        <dbReference type="Proteomes" id="UP000289260"/>
    </source>
</evidence>
<feature type="transmembrane region" description="Helical" evidence="7">
    <location>
        <begin position="147"/>
        <end position="167"/>
    </location>
</feature>
<evidence type="ECO:0000256" key="3">
    <source>
        <dbReference type="ARBA" id="ARBA00022475"/>
    </source>
</evidence>
<feature type="transmembrane region" description="Helical" evidence="7">
    <location>
        <begin position="236"/>
        <end position="262"/>
    </location>
</feature>
<dbReference type="Gene3D" id="1.10.3720.10">
    <property type="entry name" value="MetI-like"/>
    <property type="match status" value="1"/>
</dbReference>
<dbReference type="Pfam" id="PF19300">
    <property type="entry name" value="BPD_transp_1_N"/>
    <property type="match status" value="1"/>
</dbReference>
<evidence type="ECO:0000313" key="9">
    <source>
        <dbReference type="EMBL" id="QBE50069.1"/>
    </source>
</evidence>
<dbReference type="InterPro" id="IPR045621">
    <property type="entry name" value="BPD_transp_1_N"/>
</dbReference>
<comment type="similarity">
    <text evidence="7">Belongs to the binding-protein-dependent transport system permease family.</text>
</comment>
<reference evidence="9 10" key="1">
    <citation type="submission" date="2019-02" db="EMBL/GenBank/DDBJ databases">
        <authorList>
            <person name="Sun L."/>
            <person name="Pan D."/>
            <person name="Wu X."/>
        </authorList>
    </citation>
    <scope>NUCLEOTIDE SEQUENCE [LARGE SCALE GENOMIC DNA]</scope>
    <source>
        <strain evidence="9 10">JW-1</strain>
    </source>
</reference>
<feature type="transmembrane region" description="Helical" evidence="7">
    <location>
        <begin position="105"/>
        <end position="126"/>
    </location>
</feature>
<dbReference type="OrthoDB" id="3171583at2"/>
<dbReference type="AlphaFoldDB" id="A0A4V0Z1Y9"/>
<name>A0A4V0Z1Y9_9MICO</name>
<dbReference type="SUPFAM" id="SSF161098">
    <property type="entry name" value="MetI-like"/>
    <property type="match status" value="1"/>
</dbReference>
<gene>
    <name evidence="9" type="ORF">EVS81_15550</name>
</gene>
<evidence type="ECO:0000256" key="2">
    <source>
        <dbReference type="ARBA" id="ARBA00022448"/>
    </source>
</evidence>
<dbReference type="RefSeq" id="WP_130111164.1">
    <property type="nucleotide sequence ID" value="NZ_CP035806.1"/>
</dbReference>
<sequence>MNAVLLTVLKRVGSLLLVLFVTSFTVFAGMYLAPGSPETFLARGNNVTAETLAALREQYHLDDPFLVQYLRWVGGVFQGDFGQSLQFHQPVSDLLASRLPTTLSLVVYAAVLILGTGVLLGVLAAVKRGPVDSVAIILSTLGMATPAFVVAMALTSLFAVTLGIFPAFGPGGDDPGDRIWHLTLPAIALALSSCALVFRTTRTSMIATLDKEYVETARVRGFGSQRVIWAHAFRGGIVPVVTLAGLVISGLLVTTTIVETVFGLNGIGSLLVQAVNVKDFPVVQAIVLVIVTVFVLSNLVVDLLYPVLEPRARQKAGAR</sequence>
<dbReference type="GO" id="GO:0055085">
    <property type="term" value="P:transmembrane transport"/>
    <property type="evidence" value="ECO:0007669"/>
    <property type="project" value="InterPro"/>
</dbReference>
<keyword evidence="2 7" id="KW-0813">Transport</keyword>
<keyword evidence="10" id="KW-1185">Reference proteome</keyword>
<evidence type="ECO:0000256" key="1">
    <source>
        <dbReference type="ARBA" id="ARBA00004651"/>
    </source>
</evidence>
<proteinExistence type="inferred from homology"/>
<keyword evidence="5 7" id="KW-1133">Transmembrane helix</keyword>
<keyword evidence="3" id="KW-1003">Cell membrane</keyword>
<dbReference type="GO" id="GO:0005886">
    <property type="term" value="C:plasma membrane"/>
    <property type="evidence" value="ECO:0007669"/>
    <property type="project" value="UniProtKB-SubCell"/>
</dbReference>
<dbReference type="Proteomes" id="UP000289260">
    <property type="component" value="Chromosome"/>
</dbReference>
<dbReference type="KEGG" id="ltr:EVS81_15550"/>
<keyword evidence="6 7" id="KW-0472">Membrane</keyword>
<dbReference type="PANTHER" id="PTHR43163">
    <property type="entry name" value="DIPEPTIDE TRANSPORT SYSTEM PERMEASE PROTEIN DPPB-RELATED"/>
    <property type="match status" value="1"/>
</dbReference>
<dbReference type="InterPro" id="IPR000515">
    <property type="entry name" value="MetI-like"/>
</dbReference>
<feature type="transmembrane region" description="Helical" evidence="7">
    <location>
        <begin position="179"/>
        <end position="198"/>
    </location>
</feature>
<feature type="transmembrane region" description="Helical" evidence="7">
    <location>
        <begin position="12"/>
        <end position="33"/>
    </location>
</feature>
<feature type="domain" description="ABC transmembrane type-1" evidence="8">
    <location>
        <begin position="99"/>
        <end position="301"/>
    </location>
</feature>
<keyword evidence="4 7" id="KW-0812">Transmembrane</keyword>
<accession>A0A4V0Z1Y9</accession>
<dbReference type="PROSITE" id="PS50928">
    <property type="entry name" value="ABC_TM1"/>
    <property type="match status" value="1"/>
</dbReference>
<organism evidence="9 10">
    <name type="scientific">Leucobacter triazinivorans</name>
    <dbReference type="NCBI Taxonomy" id="1784719"/>
    <lineage>
        <taxon>Bacteria</taxon>
        <taxon>Bacillati</taxon>
        <taxon>Actinomycetota</taxon>
        <taxon>Actinomycetes</taxon>
        <taxon>Micrococcales</taxon>
        <taxon>Microbacteriaceae</taxon>
        <taxon>Leucobacter</taxon>
    </lineage>
</organism>
<protein>
    <submittedName>
        <fullName evidence="9">ABC transporter permease</fullName>
    </submittedName>
</protein>
<dbReference type="CDD" id="cd06261">
    <property type="entry name" value="TM_PBP2"/>
    <property type="match status" value="1"/>
</dbReference>
<comment type="subcellular location">
    <subcellularLocation>
        <location evidence="1 7">Cell membrane</location>
        <topology evidence="1 7">Multi-pass membrane protein</topology>
    </subcellularLocation>
</comment>
<evidence type="ECO:0000256" key="4">
    <source>
        <dbReference type="ARBA" id="ARBA00022692"/>
    </source>
</evidence>
<evidence type="ECO:0000259" key="8">
    <source>
        <dbReference type="PROSITE" id="PS50928"/>
    </source>
</evidence>